<dbReference type="AlphaFoldDB" id="A0A9D1EX25"/>
<dbReference type="EMBL" id="DVIU01000024">
    <property type="protein sequence ID" value="HIS35229.1"/>
    <property type="molecule type" value="Genomic_DNA"/>
</dbReference>
<evidence type="ECO:0000313" key="2">
    <source>
        <dbReference type="Proteomes" id="UP000823928"/>
    </source>
</evidence>
<organism evidence="1 2">
    <name type="scientific">Candidatus Scatousia excrementigallinarum</name>
    <dbReference type="NCBI Taxonomy" id="2840935"/>
    <lineage>
        <taxon>Bacteria</taxon>
        <taxon>Candidatus Scatousia</taxon>
    </lineage>
</organism>
<reference evidence="1" key="2">
    <citation type="journal article" date="2021" name="PeerJ">
        <title>Extensive microbial diversity within the chicken gut microbiome revealed by metagenomics and culture.</title>
        <authorList>
            <person name="Gilroy R."/>
            <person name="Ravi A."/>
            <person name="Getino M."/>
            <person name="Pursley I."/>
            <person name="Horton D.L."/>
            <person name="Alikhan N.F."/>
            <person name="Baker D."/>
            <person name="Gharbi K."/>
            <person name="Hall N."/>
            <person name="Watson M."/>
            <person name="Adriaenssens E.M."/>
            <person name="Foster-Nyarko E."/>
            <person name="Jarju S."/>
            <person name="Secka A."/>
            <person name="Antonio M."/>
            <person name="Oren A."/>
            <person name="Chaudhuri R.R."/>
            <person name="La Ragione R."/>
            <person name="Hildebrand F."/>
            <person name="Pallen M.J."/>
        </authorList>
    </citation>
    <scope>NUCLEOTIDE SEQUENCE</scope>
    <source>
        <strain evidence="1">6276</strain>
    </source>
</reference>
<gene>
    <name evidence="1" type="ORF">IAC10_01170</name>
</gene>
<reference evidence="1" key="1">
    <citation type="submission" date="2020-10" db="EMBL/GenBank/DDBJ databases">
        <authorList>
            <person name="Gilroy R."/>
        </authorList>
    </citation>
    <scope>NUCLEOTIDE SEQUENCE</scope>
    <source>
        <strain evidence="1">6276</strain>
    </source>
</reference>
<evidence type="ECO:0000313" key="1">
    <source>
        <dbReference type="EMBL" id="HIS35229.1"/>
    </source>
</evidence>
<accession>A0A9D1EX25</accession>
<comment type="caution">
    <text evidence="1">The sequence shown here is derived from an EMBL/GenBank/DDBJ whole genome shotgun (WGS) entry which is preliminary data.</text>
</comment>
<sequence length="75" mass="8453">MSHATVRATILPEIVKMISKEQNISEKEAMDMFYTSATGASFADDETGLYGQSPLFIFGLFREEMQEKGVWNQAQ</sequence>
<name>A0A9D1EX25_9BACT</name>
<protein>
    <submittedName>
        <fullName evidence="1">Uncharacterized protein</fullName>
    </submittedName>
</protein>
<dbReference type="Proteomes" id="UP000823928">
    <property type="component" value="Unassembled WGS sequence"/>
</dbReference>
<proteinExistence type="predicted"/>